<proteinExistence type="predicted"/>
<dbReference type="EMBL" id="CM004394">
    <property type="protein sequence ID" value="OAY44420.1"/>
    <property type="molecule type" value="Genomic_DNA"/>
</dbReference>
<reference evidence="1" key="1">
    <citation type="submission" date="2016-02" db="EMBL/GenBank/DDBJ databases">
        <title>WGS assembly of Manihot esculenta.</title>
        <authorList>
            <person name="Bredeson J.V."/>
            <person name="Prochnik S.E."/>
            <person name="Lyons J.B."/>
            <person name="Schmutz J."/>
            <person name="Grimwood J."/>
            <person name="Vrebalov J."/>
            <person name="Bart R.S."/>
            <person name="Amuge T."/>
            <person name="Ferguson M.E."/>
            <person name="Green R."/>
            <person name="Putnam N."/>
            <person name="Stites J."/>
            <person name="Rounsley S."/>
            <person name="Rokhsar D.S."/>
        </authorList>
    </citation>
    <scope>NUCLEOTIDE SEQUENCE [LARGE SCALE GENOMIC DNA]</scope>
    <source>
        <tissue evidence="1">Leaf</tissue>
    </source>
</reference>
<sequence>MERTLSLRLASLFRLSLELPSHILWPPAATPLRWRKRGSLFSQLEVQSCDEDCLRSEPNFVIPIGL</sequence>
<organism evidence="1">
    <name type="scientific">Manihot esculenta</name>
    <name type="common">Cassava</name>
    <name type="synonym">Jatropha manihot</name>
    <dbReference type="NCBI Taxonomy" id="3983"/>
    <lineage>
        <taxon>Eukaryota</taxon>
        <taxon>Viridiplantae</taxon>
        <taxon>Streptophyta</taxon>
        <taxon>Embryophyta</taxon>
        <taxon>Tracheophyta</taxon>
        <taxon>Spermatophyta</taxon>
        <taxon>Magnoliopsida</taxon>
        <taxon>eudicotyledons</taxon>
        <taxon>Gunneridae</taxon>
        <taxon>Pentapetalae</taxon>
        <taxon>rosids</taxon>
        <taxon>fabids</taxon>
        <taxon>Malpighiales</taxon>
        <taxon>Euphorbiaceae</taxon>
        <taxon>Crotonoideae</taxon>
        <taxon>Manihoteae</taxon>
        <taxon>Manihot</taxon>
    </lineage>
</organism>
<dbReference type="AlphaFoldDB" id="A0A2C9VHP7"/>
<name>A0A2C9VHP7_MANES</name>
<evidence type="ECO:0000313" key="1">
    <source>
        <dbReference type="EMBL" id="OAY44420.1"/>
    </source>
</evidence>
<gene>
    <name evidence="1" type="ORF">MANES_08G148600</name>
</gene>
<protein>
    <submittedName>
        <fullName evidence="1">Uncharacterized protein</fullName>
    </submittedName>
</protein>
<accession>A0A2C9VHP7</accession>